<accession>A0A1H6M9I9</accession>
<reference evidence="2" key="1">
    <citation type="submission" date="2016-06" db="EMBL/GenBank/DDBJ databases">
        <authorList>
            <person name="Petersen J."/>
            <person name="Sayavedra L."/>
        </authorList>
    </citation>
    <scope>NUCLEOTIDE SEQUENCE [LARGE SCALE GENOMIC DNA]</scope>
    <source>
        <strain evidence="2">BazSymA</strain>
    </source>
</reference>
<evidence type="ECO:0000313" key="2">
    <source>
        <dbReference type="Proteomes" id="UP000198988"/>
    </source>
</evidence>
<organism evidence="1 2">
    <name type="scientific">Bathymodiolus azoricus thioautotrophic gill symbiont</name>
    <dbReference type="NCBI Taxonomy" id="235205"/>
    <lineage>
        <taxon>Bacteria</taxon>
        <taxon>Pseudomonadati</taxon>
        <taxon>Pseudomonadota</taxon>
        <taxon>Gammaproteobacteria</taxon>
        <taxon>sulfur-oxidizing symbionts</taxon>
    </lineage>
</organism>
<protein>
    <submittedName>
        <fullName evidence="1">Uncharacterized protein</fullName>
    </submittedName>
</protein>
<dbReference type="AlphaFoldDB" id="A0A1H6M9I9"/>
<proteinExistence type="predicted"/>
<gene>
    <name evidence="1" type="ORF">BAZSYMA_ACONTIG00080_8</name>
</gene>
<dbReference type="EMBL" id="CDSC02000346">
    <property type="protein sequence ID" value="SEH94125.1"/>
    <property type="molecule type" value="Genomic_DNA"/>
</dbReference>
<evidence type="ECO:0000313" key="1">
    <source>
        <dbReference type="EMBL" id="SEH94125.1"/>
    </source>
</evidence>
<dbReference type="Proteomes" id="UP000198988">
    <property type="component" value="Unassembled WGS sequence"/>
</dbReference>
<sequence length="47" mass="5948">MTQYFYNLDWFRNNFTKYFELLLDEELEINRHVFVGYLKQKVVRGIR</sequence>
<name>A0A1H6M9I9_9GAMM</name>